<organism evidence="5 6">
    <name type="scientific">Gossypium stocksii</name>
    <dbReference type="NCBI Taxonomy" id="47602"/>
    <lineage>
        <taxon>Eukaryota</taxon>
        <taxon>Viridiplantae</taxon>
        <taxon>Streptophyta</taxon>
        <taxon>Embryophyta</taxon>
        <taxon>Tracheophyta</taxon>
        <taxon>Spermatophyta</taxon>
        <taxon>Magnoliopsida</taxon>
        <taxon>eudicotyledons</taxon>
        <taxon>Gunneridae</taxon>
        <taxon>Pentapetalae</taxon>
        <taxon>rosids</taxon>
        <taxon>malvids</taxon>
        <taxon>Malvales</taxon>
        <taxon>Malvaceae</taxon>
        <taxon>Malvoideae</taxon>
        <taxon>Gossypium</taxon>
    </lineage>
</organism>
<keyword evidence="2" id="KW-0611">Plant defense</keyword>
<keyword evidence="1" id="KW-0547">Nucleotide-binding</keyword>
<dbReference type="Proteomes" id="UP000828251">
    <property type="component" value="Unassembled WGS sequence"/>
</dbReference>
<dbReference type="InterPro" id="IPR027417">
    <property type="entry name" value="P-loop_NTPase"/>
</dbReference>
<dbReference type="PANTHER" id="PTHR33463:SF149">
    <property type="entry name" value="NB-ARC DOMAIN-CONTAINING PROTEIN"/>
    <property type="match status" value="1"/>
</dbReference>
<gene>
    <name evidence="5" type="ORF">J1N35_022937</name>
</gene>
<keyword evidence="6" id="KW-1185">Reference proteome</keyword>
<dbReference type="InterPro" id="IPR050905">
    <property type="entry name" value="Plant_NBS-LRR"/>
</dbReference>
<dbReference type="SMART" id="SM00382">
    <property type="entry name" value="AAA"/>
    <property type="match status" value="1"/>
</dbReference>
<dbReference type="PRINTS" id="PR00364">
    <property type="entry name" value="DISEASERSIST"/>
</dbReference>
<sequence length="459" mass="51276">MSCYQLSKKAEKEADTIDKLLDQKNAFTGVSFRPAVERIDIIRPLEEYAAFESRNGAFDKVMAALEDDNVNMIGVYGMGGVGKTTLVKEAARKIIAKEKKPFDEVILVAITQASNISNIQNEITENLGLKIEERSVDVRAAWLHDRLKKINKVLIILDDIWEEHDLDALGIPSVDKHKGLKILMTSRRLEVLKSMGSQKSLPIDILKEDEAWNLFKIVAGPIAERSDLQSTAEKVAQKCEGLPIAIATVAKALKHKENLYEWEDALERELSGNVHSAIGMSYNYLEREELKETFLLCSIMGHNAATEDLLKYCRGLGLFRGLDTIQKVRRRVLTLVSELKDASLLLAGSSPERFDMHDVVCEVAIAIASRDRGWLASGKEDVSEEWSDKDRMRTCSLVSLQNAKVSELPDELECPKLTFFSMGGKNSSSLIFSTGGVDSSLKIPKNIFEAMKGLKVFYF</sequence>
<dbReference type="FunFam" id="3.40.50.300:FF:001091">
    <property type="entry name" value="Probable disease resistance protein At1g61300"/>
    <property type="match status" value="1"/>
</dbReference>
<dbReference type="GO" id="GO:0043531">
    <property type="term" value="F:ADP binding"/>
    <property type="evidence" value="ECO:0007669"/>
    <property type="project" value="InterPro"/>
</dbReference>
<evidence type="ECO:0000313" key="5">
    <source>
        <dbReference type="EMBL" id="KAH1083176.1"/>
    </source>
</evidence>
<evidence type="ECO:0000256" key="1">
    <source>
        <dbReference type="ARBA" id="ARBA00022741"/>
    </source>
</evidence>
<name>A0A9D3VI11_9ROSI</name>
<dbReference type="InterPro" id="IPR042197">
    <property type="entry name" value="Apaf_helical"/>
</dbReference>
<accession>A0A9D3VI11</accession>
<dbReference type="OrthoDB" id="1000136at2759"/>
<dbReference type="InterPro" id="IPR003593">
    <property type="entry name" value="AAA+_ATPase"/>
</dbReference>
<dbReference type="SUPFAM" id="SSF52540">
    <property type="entry name" value="P-loop containing nucleoside triphosphate hydrolases"/>
    <property type="match status" value="1"/>
</dbReference>
<evidence type="ECO:0000313" key="6">
    <source>
        <dbReference type="Proteomes" id="UP000828251"/>
    </source>
</evidence>
<evidence type="ECO:0000259" key="4">
    <source>
        <dbReference type="SMART" id="SM00382"/>
    </source>
</evidence>
<dbReference type="InterPro" id="IPR002182">
    <property type="entry name" value="NB-ARC"/>
</dbReference>
<evidence type="ECO:0000256" key="2">
    <source>
        <dbReference type="ARBA" id="ARBA00022821"/>
    </source>
</evidence>
<proteinExistence type="predicted"/>
<dbReference type="Gene3D" id="1.10.8.430">
    <property type="entry name" value="Helical domain of apoptotic protease-activating factors"/>
    <property type="match status" value="1"/>
</dbReference>
<dbReference type="EMBL" id="JAIQCV010000007">
    <property type="protein sequence ID" value="KAH1083176.1"/>
    <property type="molecule type" value="Genomic_DNA"/>
</dbReference>
<feature type="domain" description="AAA+ ATPase" evidence="4">
    <location>
        <begin position="69"/>
        <end position="209"/>
    </location>
</feature>
<dbReference type="GO" id="GO:0005524">
    <property type="term" value="F:ATP binding"/>
    <property type="evidence" value="ECO:0007669"/>
    <property type="project" value="UniProtKB-KW"/>
</dbReference>
<reference evidence="5 6" key="1">
    <citation type="journal article" date="2021" name="Plant Biotechnol. J.">
        <title>Multi-omics assisted identification of the key and species-specific regulatory components of drought-tolerant mechanisms in Gossypium stocksii.</title>
        <authorList>
            <person name="Yu D."/>
            <person name="Ke L."/>
            <person name="Zhang D."/>
            <person name="Wu Y."/>
            <person name="Sun Y."/>
            <person name="Mei J."/>
            <person name="Sun J."/>
            <person name="Sun Y."/>
        </authorList>
    </citation>
    <scope>NUCLEOTIDE SEQUENCE [LARGE SCALE GENOMIC DNA]</scope>
    <source>
        <strain evidence="6">cv. E1</strain>
        <tissue evidence="5">Leaf</tissue>
    </source>
</reference>
<dbReference type="PANTHER" id="PTHR33463">
    <property type="entry name" value="NB-ARC DOMAIN-CONTAINING PROTEIN-RELATED"/>
    <property type="match status" value="1"/>
</dbReference>
<dbReference type="GO" id="GO:0006952">
    <property type="term" value="P:defense response"/>
    <property type="evidence" value="ECO:0007669"/>
    <property type="project" value="UniProtKB-KW"/>
</dbReference>
<protein>
    <recommendedName>
        <fullName evidence="4">AAA+ ATPase domain-containing protein</fullName>
    </recommendedName>
</protein>
<dbReference type="AlphaFoldDB" id="A0A9D3VI11"/>
<evidence type="ECO:0000256" key="3">
    <source>
        <dbReference type="ARBA" id="ARBA00022840"/>
    </source>
</evidence>
<dbReference type="Pfam" id="PF00931">
    <property type="entry name" value="NB-ARC"/>
    <property type="match status" value="1"/>
</dbReference>
<comment type="caution">
    <text evidence="5">The sequence shown here is derived from an EMBL/GenBank/DDBJ whole genome shotgun (WGS) entry which is preliminary data.</text>
</comment>
<keyword evidence="3" id="KW-0067">ATP-binding</keyword>
<dbReference type="Gene3D" id="3.40.50.300">
    <property type="entry name" value="P-loop containing nucleotide triphosphate hydrolases"/>
    <property type="match status" value="1"/>
</dbReference>